<feature type="domain" description="Ion transport" evidence="7">
    <location>
        <begin position="77"/>
        <end position="204"/>
    </location>
</feature>
<protein>
    <recommendedName>
        <fullName evidence="7">Ion transport domain-containing protein</fullName>
    </recommendedName>
</protein>
<evidence type="ECO:0000313" key="9">
    <source>
        <dbReference type="Proteomes" id="UP000649617"/>
    </source>
</evidence>
<dbReference type="Pfam" id="PF00520">
    <property type="entry name" value="Ion_trans"/>
    <property type="match status" value="1"/>
</dbReference>
<evidence type="ECO:0000256" key="4">
    <source>
        <dbReference type="ARBA" id="ARBA00023136"/>
    </source>
</evidence>
<evidence type="ECO:0000256" key="1">
    <source>
        <dbReference type="ARBA" id="ARBA00004141"/>
    </source>
</evidence>
<evidence type="ECO:0000259" key="7">
    <source>
        <dbReference type="Pfam" id="PF00520"/>
    </source>
</evidence>
<evidence type="ECO:0000256" key="6">
    <source>
        <dbReference type="SAM" id="Phobius"/>
    </source>
</evidence>
<dbReference type="SUPFAM" id="SSF81324">
    <property type="entry name" value="Voltage-gated potassium channels"/>
    <property type="match status" value="1"/>
</dbReference>
<evidence type="ECO:0000256" key="3">
    <source>
        <dbReference type="ARBA" id="ARBA00022989"/>
    </source>
</evidence>
<name>A0A812IXV6_SYMPI</name>
<dbReference type="EMBL" id="CAJNIZ010000958">
    <property type="protein sequence ID" value="CAE7179355.1"/>
    <property type="molecule type" value="Genomic_DNA"/>
</dbReference>
<proteinExistence type="predicted"/>
<evidence type="ECO:0000256" key="2">
    <source>
        <dbReference type="ARBA" id="ARBA00022692"/>
    </source>
</evidence>
<dbReference type="InterPro" id="IPR005821">
    <property type="entry name" value="Ion_trans_dom"/>
</dbReference>
<reference evidence="8" key="1">
    <citation type="submission" date="2021-02" db="EMBL/GenBank/DDBJ databases">
        <authorList>
            <person name="Dougan E. K."/>
            <person name="Rhodes N."/>
            <person name="Thang M."/>
            <person name="Chan C."/>
        </authorList>
    </citation>
    <scope>NUCLEOTIDE SEQUENCE</scope>
</reference>
<dbReference type="Proteomes" id="UP000649617">
    <property type="component" value="Unassembled WGS sequence"/>
</dbReference>
<feature type="compositionally biased region" description="Acidic residues" evidence="5">
    <location>
        <begin position="33"/>
        <end position="43"/>
    </location>
</feature>
<evidence type="ECO:0000256" key="5">
    <source>
        <dbReference type="SAM" id="MobiDB-lite"/>
    </source>
</evidence>
<keyword evidence="3 6" id="KW-1133">Transmembrane helix</keyword>
<organism evidence="8 9">
    <name type="scientific">Symbiodinium pilosum</name>
    <name type="common">Dinoflagellate</name>
    <dbReference type="NCBI Taxonomy" id="2952"/>
    <lineage>
        <taxon>Eukaryota</taxon>
        <taxon>Sar</taxon>
        <taxon>Alveolata</taxon>
        <taxon>Dinophyceae</taxon>
        <taxon>Suessiales</taxon>
        <taxon>Symbiodiniaceae</taxon>
        <taxon>Symbiodinium</taxon>
    </lineage>
</organism>
<feature type="non-terminal residue" evidence="8">
    <location>
        <position position="210"/>
    </location>
</feature>
<dbReference type="Gene3D" id="1.20.120.350">
    <property type="entry name" value="Voltage-gated potassium channels. Chain C"/>
    <property type="match status" value="1"/>
</dbReference>
<sequence>MRRADTVYALDGIEDEGRACLEDQWPQGFDGISDQEESSSSEEEPVRREVRESIVDRAVRKAILKGKLEPELWTRTFWFRLYLAVIGIVNVVVMALETDFGCHTNHCPEAFIGIWQGMEQVMTGFFVLDVAARMWEAKPRRFFKGDETKERYRLDVLNCFDFVVTFLRAVDLWFLTPLGREDSGLKFPSVFRIAHISTFVHEIQLWRGFR</sequence>
<feature type="transmembrane region" description="Helical" evidence="6">
    <location>
        <begin position="77"/>
        <end position="96"/>
    </location>
</feature>
<comment type="caution">
    <text evidence="8">The sequence shown here is derived from an EMBL/GenBank/DDBJ whole genome shotgun (WGS) entry which is preliminary data.</text>
</comment>
<accession>A0A812IXV6</accession>
<gene>
    <name evidence="8" type="ORF">SPIL2461_LOCUS1005</name>
</gene>
<dbReference type="AlphaFoldDB" id="A0A812IXV6"/>
<keyword evidence="4 6" id="KW-0472">Membrane</keyword>
<dbReference type="InterPro" id="IPR027359">
    <property type="entry name" value="Volt_channel_dom_sf"/>
</dbReference>
<evidence type="ECO:0000313" key="8">
    <source>
        <dbReference type="EMBL" id="CAE7179355.1"/>
    </source>
</evidence>
<dbReference type="OrthoDB" id="10580307at2759"/>
<comment type="subcellular location">
    <subcellularLocation>
        <location evidence="1">Membrane</location>
        <topology evidence="1">Multi-pass membrane protein</topology>
    </subcellularLocation>
</comment>
<dbReference type="GO" id="GO:0005216">
    <property type="term" value="F:monoatomic ion channel activity"/>
    <property type="evidence" value="ECO:0007669"/>
    <property type="project" value="InterPro"/>
</dbReference>
<dbReference type="GO" id="GO:0016020">
    <property type="term" value="C:membrane"/>
    <property type="evidence" value="ECO:0007669"/>
    <property type="project" value="UniProtKB-SubCell"/>
</dbReference>
<keyword evidence="2 6" id="KW-0812">Transmembrane</keyword>
<feature type="region of interest" description="Disordered" evidence="5">
    <location>
        <begin position="24"/>
        <end position="48"/>
    </location>
</feature>
<keyword evidence="9" id="KW-1185">Reference proteome</keyword>